<sequence length="1638" mass="185411">MVQHHRQRCGAAWQEMTGGASNLEPDPSQQYSFEEMLQQELDEERQAEDDERQVVESVPDAQLQVAIPSALTPEAMAAAKRRRLQPGASTTAAAFQSFFDSATSAYQTSLRNWPETQAPSGSGNIKQQTQRILQLVRQERQHWSEEMIRMAAAAITVYRTRYTDIFVHDFVGLIWIIEGERFLRAHRGVCYLYHDSGAFEAFNGVPPESTFHRLKNFLLKLEGMFRLMSVDVQRSDSGVLREMSRLRAEYNSDEEFMNVCKDEAIMTLPGRPGSARRRQGGEADAAGWPTWTADMLGKFIGPLQKDLLEERRLLQFLAQWCDTPPTRTAGCAFDDVSLLYDLSADEHEEESDRKQSALSSLLQQESEENSACPKDALSQANKLVVEYALGFGPGKPEPVRKTSYTTAWWKRWATSKLGLDKNIWQDLLEKEWLLPMEKKANPDVFIPVIPLKKQLADILDYKYSEETTLLEEHLNARALWDALELHPSRAANAELLRHFFTKVLGKVQGKRGRNSLTQDQYILFWKSRAEKLSKHEECASSLLDFLQGRISERTEAQGVAPAASSVSPLRRQRGKKRILPSEPSSPVPADEGLSGGHGSSGNPFPESHPSVSKTTSYHYKLDGVRSRRYGESRSVQHLGTAWQAAVLADTVDLDIENSCFSLILQLLDKLEPQHDSWPGVRQTLDACANRRAEVIQSKLQKDKSTGKSLLQKIFNGGAPPAELAENVFVQDLQRASLFCRWAAATALKDIMWASVLNFKERPDLSILTYFWNIAEDVVLDAWLAKARTLNSKHLSLHFDGLRIDRSVVLPDPETFCRDCEMLISKETDFKVRIRPKEHENFMSMLRRVENKEEVVFPEVLAKPGNCILAALHHLGEPEKAMRMASTLEGPDHTYFLRRQCRTYQQVSAHLDLDLYARFPSQRLAIGQKFFIHLATGGRPHCVAGELLSAESVRITDGAERFSMSMQDFSRMCSEATDRKYILFIFLGHKPESSPLDADEDEYTLLLETQAGAAGGDYDEVPDAFVRDVELPFSSSDNPEHEDNQEDEGITHVADRLLDALEEEVNSFLSKDSSSRALVIQKAEVSACPFCPSRTWERNRPGRVVAHIQKHHTRSKQFVASGTKQLKVVIALHDQDQCERRKAGNYLARSAALLSAHLDDSVSRSQMVYALHARLVSHFPGEVSSLIPRHANHWWPMLEDVFQSPRILQLLDTLSKELISHEEYEVVSMDATLRCCLPIMGQAHPRASREVKAQAVFKGEAALTRVLTCRGRTNAVVLLRAVSSEDSDVVIEALASHMSSEALRQIRYLSVDNPSTKLWQGIRRICPNLQVLALDPVHLPMTCEYASSRRRTALSKVLRSIMQKFTVRSPVCGPTAWGAIFTGNNHRPLTREEERARVQIEDKSMPLRKANDILGALNPQEPFLERIDWIRSLAAVVAVYRTDVERRCPGPNRKIYELLHTATACQRTEWYFNNLRMRHMIAESRLSLLPVGTTSNEALHHEINNWFRETQKIHKSTLSLKLFIFRLGKLMTHNAALYRAATRQMAEAELLARTASMQVWTAKEWQDWCAELKDGHTPCKADLRIQPQLAAERAIVKAAVHKKPAISDQKSRKRRLTPTTLTRQDSLRRAGVRGRKPVV</sequence>
<dbReference type="Proteomes" id="UP000604046">
    <property type="component" value="Unassembled WGS sequence"/>
</dbReference>
<keyword evidence="3" id="KW-1185">Reference proteome</keyword>
<dbReference type="OrthoDB" id="442642at2759"/>
<accession>A0A812J066</accession>
<feature type="region of interest" description="Disordered" evidence="1">
    <location>
        <begin position="349"/>
        <end position="373"/>
    </location>
</feature>
<proteinExistence type="predicted"/>
<evidence type="ECO:0000256" key="1">
    <source>
        <dbReference type="SAM" id="MobiDB-lite"/>
    </source>
</evidence>
<protein>
    <submittedName>
        <fullName evidence="2">Uncharacterized protein</fullName>
    </submittedName>
</protein>
<name>A0A812J066_9DINO</name>
<organism evidence="2 3">
    <name type="scientific">Symbiodinium natans</name>
    <dbReference type="NCBI Taxonomy" id="878477"/>
    <lineage>
        <taxon>Eukaryota</taxon>
        <taxon>Sar</taxon>
        <taxon>Alveolata</taxon>
        <taxon>Dinophyceae</taxon>
        <taxon>Suessiales</taxon>
        <taxon>Symbiodiniaceae</taxon>
        <taxon>Symbiodinium</taxon>
    </lineage>
</organism>
<evidence type="ECO:0000313" key="3">
    <source>
        <dbReference type="Proteomes" id="UP000604046"/>
    </source>
</evidence>
<gene>
    <name evidence="2" type="ORF">SNAT2548_LOCUS5213</name>
</gene>
<reference evidence="2" key="1">
    <citation type="submission" date="2021-02" db="EMBL/GenBank/DDBJ databases">
        <authorList>
            <person name="Dougan E. K."/>
            <person name="Rhodes N."/>
            <person name="Thang M."/>
            <person name="Chan C."/>
        </authorList>
    </citation>
    <scope>NUCLEOTIDE SEQUENCE</scope>
</reference>
<feature type="region of interest" description="Disordered" evidence="1">
    <location>
        <begin position="556"/>
        <end position="614"/>
    </location>
</feature>
<dbReference type="EMBL" id="CAJNDS010000332">
    <property type="protein sequence ID" value="CAE7193262.1"/>
    <property type="molecule type" value="Genomic_DNA"/>
</dbReference>
<comment type="caution">
    <text evidence="2">The sequence shown here is derived from an EMBL/GenBank/DDBJ whole genome shotgun (WGS) entry which is preliminary data.</text>
</comment>
<evidence type="ECO:0000313" key="2">
    <source>
        <dbReference type="EMBL" id="CAE7193262.1"/>
    </source>
</evidence>